<feature type="domain" description="ParB/Spo0J HTH" evidence="3">
    <location>
        <begin position="2"/>
        <end position="97"/>
    </location>
</feature>
<accession>G9YEE7</accession>
<dbReference type="Pfam" id="PF23552">
    <property type="entry name" value="ParB_C"/>
    <property type="match status" value="1"/>
</dbReference>
<evidence type="ECO:0000256" key="2">
    <source>
        <dbReference type="ARBA" id="ARBA00023125"/>
    </source>
</evidence>
<gene>
    <name evidence="5" type="ORF">HMPREF0080_00005</name>
</gene>
<evidence type="ECO:0000259" key="4">
    <source>
        <dbReference type="Pfam" id="PF23552"/>
    </source>
</evidence>
<dbReference type="AlphaFoldDB" id="G9YEE7"/>
<dbReference type="InterPro" id="IPR041468">
    <property type="entry name" value="HTH_ParB/Spo0J"/>
</dbReference>
<dbReference type="EMBL" id="AGCJ01000001">
    <property type="protein sequence ID" value="EHM44041.1"/>
    <property type="molecule type" value="Genomic_DNA"/>
</dbReference>
<dbReference type="Pfam" id="PF17762">
    <property type="entry name" value="HTH_ParB"/>
    <property type="match status" value="1"/>
</dbReference>
<evidence type="ECO:0000256" key="1">
    <source>
        <dbReference type="ARBA" id="ARBA00006295"/>
    </source>
</evidence>
<dbReference type="Gene3D" id="1.10.10.2830">
    <property type="match status" value="1"/>
</dbReference>
<dbReference type="PANTHER" id="PTHR33375:SF1">
    <property type="entry name" value="CHROMOSOME-PARTITIONING PROTEIN PARB-RELATED"/>
    <property type="match status" value="1"/>
</dbReference>
<dbReference type="SUPFAM" id="SSF109709">
    <property type="entry name" value="KorB DNA-binding domain-like"/>
    <property type="match status" value="1"/>
</dbReference>
<keyword evidence="2" id="KW-0238">DNA-binding</keyword>
<dbReference type="FunFam" id="1.10.10.2830:FF:000001">
    <property type="entry name" value="Chromosome partitioning protein ParB"/>
    <property type="match status" value="1"/>
</dbReference>
<dbReference type="HOGENOM" id="CLU_023853_6_0_9"/>
<comment type="similarity">
    <text evidence="1">Belongs to the ParB family.</text>
</comment>
<dbReference type="PANTHER" id="PTHR33375">
    <property type="entry name" value="CHROMOSOME-PARTITIONING PROTEIN PARB-RELATED"/>
    <property type="match status" value="1"/>
</dbReference>
<name>G9YEE7_9FIRM</name>
<reference evidence="5 6" key="1">
    <citation type="submission" date="2011-08" db="EMBL/GenBank/DDBJ databases">
        <authorList>
            <person name="Weinstock G."/>
            <person name="Sodergren E."/>
            <person name="Clifton S."/>
            <person name="Fulton L."/>
            <person name="Fulton B."/>
            <person name="Courtney L."/>
            <person name="Fronick C."/>
            <person name="Harrison M."/>
            <person name="Strong C."/>
            <person name="Farmer C."/>
            <person name="Delahaunty K."/>
            <person name="Markovic C."/>
            <person name="Hall O."/>
            <person name="Minx P."/>
            <person name="Tomlinson C."/>
            <person name="Mitreva M."/>
            <person name="Hou S."/>
            <person name="Chen J."/>
            <person name="Wollam A."/>
            <person name="Pepin K.H."/>
            <person name="Johnson M."/>
            <person name="Bhonagiri V."/>
            <person name="Zhang X."/>
            <person name="Suruliraj S."/>
            <person name="Warren W."/>
            <person name="Chinwalla A."/>
            <person name="Mardis E.R."/>
            <person name="Wilson R.K."/>
        </authorList>
    </citation>
    <scope>NUCLEOTIDE SEQUENCE [LARGE SCALE GENOMIC DNA]</scope>
    <source>
        <strain evidence="5 6">F0357</strain>
    </source>
</reference>
<dbReference type="STRING" id="861450.HMPREF0080_00005"/>
<feature type="domain" description="ParB C-terminal dimerisation" evidence="4">
    <location>
        <begin position="110"/>
        <end position="156"/>
    </location>
</feature>
<dbReference type="Proteomes" id="UP000005481">
    <property type="component" value="Unassembled WGS sequence"/>
</dbReference>
<dbReference type="InterPro" id="IPR050336">
    <property type="entry name" value="Chromosome_partition/occlusion"/>
</dbReference>
<evidence type="ECO:0000313" key="5">
    <source>
        <dbReference type="EMBL" id="EHM44041.1"/>
    </source>
</evidence>
<protein>
    <submittedName>
        <fullName evidence="5">Stage 0 sporulation protein J domain protein</fullName>
    </submittedName>
</protein>
<dbReference type="InterPro" id="IPR057240">
    <property type="entry name" value="ParB_dimer_C"/>
</dbReference>
<evidence type="ECO:0000259" key="3">
    <source>
        <dbReference type="Pfam" id="PF17762"/>
    </source>
</evidence>
<keyword evidence="6" id="KW-1185">Reference proteome</keyword>
<dbReference type="PATRIC" id="fig|861450.3.peg.5"/>
<proteinExistence type="inferred from homology"/>
<dbReference type="RefSeq" id="WP_006788983.1">
    <property type="nucleotide sequence ID" value="NZ_JH417560.1"/>
</dbReference>
<comment type="caution">
    <text evidence="5">The sequence shown here is derived from an EMBL/GenBank/DDBJ whole genome shotgun (WGS) entry which is preliminary data.</text>
</comment>
<dbReference type="GO" id="GO:0003677">
    <property type="term" value="F:DNA binding"/>
    <property type="evidence" value="ECO:0007669"/>
    <property type="project" value="UniProtKB-KW"/>
</dbReference>
<evidence type="ECO:0000313" key="6">
    <source>
        <dbReference type="Proteomes" id="UP000005481"/>
    </source>
</evidence>
<dbReference type="eggNOG" id="COG1475">
    <property type="taxonomic scope" value="Bacteria"/>
</dbReference>
<organism evidence="5 6">
    <name type="scientific">Anaeroglobus geminatus F0357</name>
    <dbReference type="NCBI Taxonomy" id="861450"/>
    <lineage>
        <taxon>Bacteria</taxon>
        <taxon>Bacillati</taxon>
        <taxon>Bacillota</taxon>
        <taxon>Negativicutes</taxon>
        <taxon>Veillonellales</taxon>
        <taxon>Veillonellaceae</taxon>
        <taxon>Anaeroglobus</taxon>
    </lineage>
</organism>
<sequence length="173" mass="19482">MIEEAAAYKLLIDMNNWKQDELAAKVGKSRSHVANIMRLLSLAPPVRKLIENGALTMGQARPLLQLKSPEVQEKVAQRIVATDLSARQAETLVKHLLKGKKRTVTKGVDTYIEDLQDRLKMRLGTNVAIRVQKGNTGKIEISFSSEAEFERLLALLTEENEKNRPDETMKFTV</sequence>
<dbReference type="GO" id="GO:0005694">
    <property type="term" value="C:chromosome"/>
    <property type="evidence" value="ECO:0007669"/>
    <property type="project" value="TreeGrafter"/>
</dbReference>
<dbReference type="GO" id="GO:0007059">
    <property type="term" value="P:chromosome segregation"/>
    <property type="evidence" value="ECO:0007669"/>
    <property type="project" value="TreeGrafter"/>
</dbReference>